<feature type="region of interest" description="Disordered" evidence="1">
    <location>
        <begin position="223"/>
        <end position="253"/>
    </location>
</feature>
<proteinExistence type="predicted"/>
<evidence type="ECO:0000259" key="2">
    <source>
        <dbReference type="PROSITE" id="PS50010"/>
    </source>
</evidence>
<accession>A0A5K3FCT9</accession>
<feature type="compositionally biased region" description="Polar residues" evidence="1">
    <location>
        <begin position="810"/>
        <end position="822"/>
    </location>
</feature>
<dbReference type="GO" id="GO:0007266">
    <property type="term" value="P:Rho protein signal transduction"/>
    <property type="evidence" value="ECO:0007669"/>
    <property type="project" value="TreeGrafter"/>
</dbReference>
<organism evidence="3">
    <name type="scientific">Mesocestoides corti</name>
    <name type="common">Flatworm</name>
    <dbReference type="NCBI Taxonomy" id="53468"/>
    <lineage>
        <taxon>Eukaryota</taxon>
        <taxon>Metazoa</taxon>
        <taxon>Spiralia</taxon>
        <taxon>Lophotrochozoa</taxon>
        <taxon>Platyhelminthes</taxon>
        <taxon>Cestoda</taxon>
        <taxon>Eucestoda</taxon>
        <taxon>Cyclophyllidea</taxon>
        <taxon>Mesocestoididae</taxon>
        <taxon>Mesocestoides</taxon>
    </lineage>
</organism>
<dbReference type="GO" id="GO:0043542">
    <property type="term" value="P:endothelial cell migration"/>
    <property type="evidence" value="ECO:0007669"/>
    <property type="project" value="TreeGrafter"/>
</dbReference>
<evidence type="ECO:0000256" key="1">
    <source>
        <dbReference type="SAM" id="MobiDB-lite"/>
    </source>
</evidence>
<reference evidence="3" key="1">
    <citation type="submission" date="2019-11" db="UniProtKB">
        <authorList>
            <consortium name="WormBaseParasite"/>
        </authorList>
    </citation>
    <scope>IDENTIFICATION</scope>
</reference>
<dbReference type="AlphaFoldDB" id="A0A5K3FCT9"/>
<dbReference type="PROSITE" id="PS50010">
    <property type="entry name" value="DH_2"/>
    <property type="match status" value="1"/>
</dbReference>
<dbReference type="SMART" id="SM00325">
    <property type="entry name" value="RhoGEF"/>
    <property type="match status" value="1"/>
</dbReference>
<dbReference type="WBParaSite" id="MCU_006389-RC">
    <property type="protein sequence ID" value="MCU_006389-RC"/>
    <property type="gene ID" value="MCU_006389"/>
</dbReference>
<feature type="compositionally biased region" description="Basic and acidic residues" evidence="1">
    <location>
        <begin position="48"/>
        <end position="78"/>
    </location>
</feature>
<feature type="compositionally biased region" description="Low complexity" evidence="1">
    <location>
        <begin position="920"/>
        <end position="949"/>
    </location>
</feature>
<feature type="region of interest" description="Disordered" evidence="1">
    <location>
        <begin position="904"/>
        <end position="976"/>
    </location>
</feature>
<feature type="compositionally biased region" description="Basic residues" evidence="1">
    <location>
        <begin position="829"/>
        <end position="843"/>
    </location>
</feature>
<feature type="region of interest" description="Disordered" evidence="1">
    <location>
        <begin position="810"/>
        <end position="888"/>
    </location>
</feature>
<feature type="domain" description="DH" evidence="2">
    <location>
        <begin position="368"/>
        <end position="641"/>
    </location>
</feature>
<dbReference type="InterPro" id="IPR040181">
    <property type="entry name" value="PKHG5/7"/>
</dbReference>
<name>A0A5K3FCT9_MESCO</name>
<evidence type="ECO:0000313" key="3">
    <source>
        <dbReference type="WBParaSite" id="MCU_006389-RC"/>
    </source>
</evidence>
<dbReference type="Pfam" id="PF00621">
    <property type="entry name" value="RhoGEF"/>
    <property type="match status" value="1"/>
</dbReference>
<dbReference type="InterPro" id="IPR000219">
    <property type="entry name" value="DH_dom"/>
</dbReference>
<dbReference type="InterPro" id="IPR035899">
    <property type="entry name" value="DBL_dom_sf"/>
</dbReference>
<dbReference type="GO" id="GO:0005085">
    <property type="term" value="F:guanyl-nucleotide exchange factor activity"/>
    <property type="evidence" value="ECO:0007669"/>
    <property type="project" value="InterPro"/>
</dbReference>
<feature type="compositionally biased region" description="Polar residues" evidence="1">
    <location>
        <begin position="966"/>
        <end position="976"/>
    </location>
</feature>
<sequence>MSNSETIVMTMTEAPPLSPKKVKMERQGLVPRQNLKDDETSTIIGSSDHSEALRQGEQPRIRMKEKGSRDSSPRKRSDSYGQKTKPRGFTDNRPRMATLEMTEIKLPYEKNRTSSFGQEDSPKFQQAAQFRRNSLMKRHCSNSAITISRGNSAGIPAATTNHLSPSDDCAFIEMTTKPVPSQRSWIHYSETVLNDGQQDWNSRLNGSTSQVNSQSSSVTLRQKVRPSITPDRTSGISCASWDQKTHQRARDRGHRHRLGRMFARSTPSINTEENLQAVRPLRVVRRRERSCDQIGRFMVQMDNLMTRLKAFENGNLPKIPQELLSIFPQNLPRHDFSMIEKIWSKLTTRELQESNGISNSSNRKTKDQQLSAIMELLHTEACYLKTLEMIIDVHVAVYIDLTKSSIWSTHLLYHGASHDRLVHSLTDQNLLEPATTSGSGLGFVRERIRSVAHLNRLWSRGGPEGISSSSSSLSNLSAIPLGDLPGFPATTFENIFGNIGAIYAVNHRFWIDCFEPCLIDDTVIDVKHCIRSMRKTFSQFKSYFHPYVDFMETYGTLVANIKYLDENNKLFAAYHEWTKSNNTLHSRESLTGLLAQPFQRLTRYGILLRRIEESTADEYEISALEEMLAAVDDFVREVDFNHNKQDAATKLSSFIKRISKYAYAETVRSDFNVDLPFGSTDIVQMLQRPMKLDGRHCTREPIAEVQAKVKCLGGKVSDALCVLLTDMVLICEQSISKKHLSVYRPPIALKNLTILRKRDHPGSYVGLITNDLGLLVESYLLTSEDRDFDAWVSLVNQQKDEVCRLMSLERNSSSGSMQSQMLTPDCYHGRHSLPPRNEHHRRLSHDSSTGNRGGSRGSEFRHLPPQPNYFTLDSRPQPLLEGIKPGASYSSRPACLRLPLATDAGSSTVEEDSTRKSVTKSDSSTSRFSSDSFSLTSTTGDTRSTRSSSVARSLEDSKGIIADIVQTDTAQKQSTQ</sequence>
<dbReference type="GO" id="GO:0005886">
    <property type="term" value="C:plasma membrane"/>
    <property type="evidence" value="ECO:0007669"/>
    <property type="project" value="TreeGrafter"/>
</dbReference>
<dbReference type="SUPFAM" id="SSF48065">
    <property type="entry name" value="DBL homology domain (DH-domain)"/>
    <property type="match status" value="1"/>
</dbReference>
<dbReference type="GO" id="GO:0030139">
    <property type="term" value="C:endocytic vesicle"/>
    <property type="evidence" value="ECO:0007669"/>
    <property type="project" value="TreeGrafter"/>
</dbReference>
<feature type="compositionally biased region" description="Polar residues" evidence="1">
    <location>
        <begin position="230"/>
        <end position="242"/>
    </location>
</feature>
<protein>
    <submittedName>
        <fullName evidence="3">DH domain-containing protein</fullName>
    </submittedName>
</protein>
<feature type="region of interest" description="Disordered" evidence="1">
    <location>
        <begin position="1"/>
        <end position="95"/>
    </location>
</feature>
<dbReference type="Gene3D" id="1.20.900.10">
    <property type="entry name" value="Dbl homology (DH) domain"/>
    <property type="match status" value="1"/>
</dbReference>
<dbReference type="PANTHER" id="PTHR13217:SF11">
    <property type="entry name" value="PLECKSTRIN HOMOLOGY DOMAIN-CONTAINING FAMILY G MEMBER 5"/>
    <property type="match status" value="1"/>
</dbReference>
<dbReference type="PANTHER" id="PTHR13217">
    <property type="entry name" value="PLECKSTRIN HOMOLOGY DOMAIN-CONTAINING FAMILY G MEMBER 7"/>
    <property type="match status" value="1"/>
</dbReference>
<dbReference type="GO" id="GO:0030424">
    <property type="term" value="C:axon"/>
    <property type="evidence" value="ECO:0007669"/>
    <property type="project" value="TreeGrafter"/>
</dbReference>